<sequence>MEIKFQTKEESNREQREAFFRLEPKDRFYHFLDLCENLKKLPIKTPGKTPSDNFIIEIKTHDKNLEGEH</sequence>
<evidence type="ECO:0000313" key="2">
    <source>
        <dbReference type="Proteomes" id="UP000199403"/>
    </source>
</evidence>
<dbReference type="AlphaFoldDB" id="A0A1H6Y1Y6"/>
<reference evidence="2" key="1">
    <citation type="submission" date="2016-10" db="EMBL/GenBank/DDBJ databases">
        <authorList>
            <person name="Varghese N."/>
            <person name="Submissions S."/>
        </authorList>
    </citation>
    <scope>NUCLEOTIDE SEQUENCE [LARGE SCALE GENOMIC DNA]</scope>
    <source>
        <strain evidence="2">IBRC-M 10761</strain>
    </source>
</reference>
<dbReference type="OrthoDB" id="1375870at2"/>
<accession>A0A1H6Y1Y6</accession>
<proteinExistence type="predicted"/>
<dbReference type="RefSeq" id="WP_092173280.1">
    <property type="nucleotide sequence ID" value="NZ_FNZH01000003.1"/>
</dbReference>
<keyword evidence="2" id="KW-1185">Reference proteome</keyword>
<gene>
    <name evidence="1" type="ORF">SAMN05192553_103162</name>
</gene>
<dbReference type="Proteomes" id="UP000199403">
    <property type="component" value="Unassembled WGS sequence"/>
</dbReference>
<dbReference type="EMBL" id="FNZH01000003">
    <property type="protein sequence ID" value="SEJ30795.1"/>
    <property type="molecule type" value="Genomic_DNA"/>
</dbReference>
<protein>
    <submittedName>
        <fullName evidence="1">Uncharacterized protein</fullName>
    </submittedName>
</protein>
<name>A0A1H6Y1Y6_9BACT</name>
<dbReference type="STRING" id="1416801.SAMN05192553_103162"/>
<organism evidence="1 2">
    <name type="scientific">Cyclobacterium xiamenense</name>
    <dbReference type="NCBI Taxonomy" id="1297121"/>
    <lineage>
        <taxon>Bacteria</taxon>
        <taxon>Pseudomonadati</taxon>
        <taxon>Bacteroidota</taxon>
        <taxon>Cytophagia</taxon>
        <taxon>Cytophagales</taxon>
        <taxon>Cyclobacteriaceae</taxon>
        <taxon>Cyclobacterium</taxon>
    </lineage>
</organism>
<evidence type="ECO:0000313" key="1">
    <source>
        <dbReference type="EMBL" id="SEJ30795.1"/>
    </source>
</evidence>